<sequence length="210" mass="24115">MKQIATLLLFLLFSGFCVAQPPELPLYGASINVQGAYYKDLQDDLNRFVGEWKYEHVSDTLIIKIIKKEMQFIDYGYISVYEDFIVAEYRYIENGIEKINTLSNLLINHSTPFKYNIVANIIIKPVPNNPAVCPNCGPNDVMVKGPFSDPERDIFGYEPEVVLRHKIENGIEKIFLTMTIFGFKLPYADGTVSPYDFYNLPVGFYELIKQ</sequence>
<dbReference type="RefSeq" id="WP_112085933.1">
    <property type="nucleotide sequence ID" value="NZ_QLSV01000006.1"/>
</dbReference>
<keyword evidence="1" id="KW-0732">Signal</keyword>
<proteinExistence type="predicted"/>
<gene>
    <name evidence="3" type="ORF">B0I10_106103</name>
</gene>
<reference evidence="3 4" key="1">
    <citation type="submission" date="2018-06" db="EMBL/GenBank/DDBJ databases">
        <title>Genomic Encyclopedia of Type Strains, Phase III (KMG-III): the genomes of soil and plant-associated and newly described type strains.</title>
        <authorList>
            <person name="Whitman W."/>
        </authorList>
    </citation>
    <scope>NUCLEOTIDE SEQUENCE [LARGE SCALE GENOMIC DNA]</scope>
    <source>
        <strain evidence="3 4">CGMCC 1.12504</strain>
    </source>
</reference>
<feature type="chain" id="PRO_5016463513" description="DUF6705 domain-containing protein" evidence="1">
    <location>
        <begin position="20"/>
        <end position="210"/>
    </location>
</feature>
<evidence type="ECO:0000313" key="3">
    <source>
        <dbReference type="EMBL" id="RAR48101.1"/>
    </source>
</evidence>
<dbReference type="EMBL" id="QLSV01000006">
    <property type="protein sequence ID" value="RAR48101.1"/>
    <property type="molecule type" value="Genomic_DNA"/>
</dbReference>
<dbReference type="Pfam" id="PF20448">
    <property type="entry name" value="DUF6705"/>
    <property type="match status" value="1"/>
</dbReference>
<dbReference type="Proteomes" id="UP000249518">
    <property type="component" value="Unassembled WGS sequence"/>
</dbReference>
<evidence type="ECO:0000259" key="2">
    <source>
        <dbReference type="Pfam" id="PF20448"/>
    </source>
</evidence>
<feature type="domain" description="DUF6705" evidence="2">
    <location>
        <begin position="1"/>
        <end position="167"/>
    </location>
</feature>
<dbReference type="InterPro" id="IPR046551">
    <property type="entry name" value="DUF6705"/>
</dbReference>
<comment type="caution">
    <text evidence="3">The sequence shown here is derived from an EMBL/GenBank/DDBJ whole genome shotgun (WGS) entry which is preliminary data.</text>
</comment>
<dbReference type="AlphaFoldDB" id="A0A328WPG4"/>
<keyword evidence="4" id="KW-1185">Reference proteome</keyword>
<evidence type="ECO:0000256" key="1">
    <source>
        <dbReference type="SAM" id="SignalP"/>
    </source>
</evidence>
<organism evidence="3 4">
    <name type="scientific">Flavobacterium lacus</name>
    <dbReference type="NCBI Taxonomy" id="1353778"/>
    <lineage>
        <taxon>Bacteria</taxon>
        <taxon>Pseudomonadati</taxon>
        <taxon>Bacteroidota</taxon>
        <taxon>Flavobacteriia</taxon>
        <taxon>Flavobacteriales</taxon>
        <taxon>Flavobacteriaceae</taxon>
        <taxon>Flavobacterium</taxon>
    </lineage>
</organism>
<dbReference type="OrthoDB" id="1261237at2"/>
<evidence type="ECO:0000313" key="4">
    <source>
        <dbReference type="Proteomes" id="UP000249518"/>
    </source>
</evidence>
<accession>A0A328WPG4</accession>
<name>A0A328WPG4_9FLAO</name>
<protein>
    <recommendedName>
        <fullName evidence="2">DUF6705 domain-containing protein</fullName>
    </recommendedName>
</protein>
<feature type="signal peptide" evidence="1">
    <location>
        <begin position="1"/>
        <end position="19"/>
    </location>
</feature>